<dbReference type="PIRSF" id="PIRSF005384">
    <property type="entry name" value="RpiB_LacA_B"/>
    <property type="match status" value="1"/>
</dbReference>
<dbReference type="NCBIfam" id="TIGR02133">
    <property type="entry name" value="RPI_actino"/>
    <property type="match status" value="1"/>
</dbReference>
<gene>
    <name evidence="7" type="ORF">H9815_02215</name>
</gene>
<dbReference type="Proteomes" id="UP000824037">
    <property type="component" value="Unassembled WGS sequence"/>
</dbReference>
<dbReference type="GO" id="GO:0071322">
    <property type="term" value="P:cellular response to carbohydrate stimulus"/>
    <property type="evidence" value="ECO:0007669"/>
    <property type="project" value="UniProtKB-ARBA"/>
</dbReference>
<evidence type="ECO:0000313" key="7">
    <source>
        <dbReference type="EMBL" id="HIZ34565.1"/>
    </source>
</evidence>
<evidence type="ECO:0000256" key="6">
    <source>
        <dbReference type="ARBA" id="ARBA00066901"/>
    </source>
</evidence>
<dbReference type="PANTHER" id="PTHR43732:SF1">
    <property type="entry name" value="RIBOSE 5-PHOSPHATE ISOMERASE"/>
    <property type="match status" value="1"/>
</dbReference>
<comment type="caution">
    <text evidence="7">The sequence shown here is derived from an EMBL/GenBank/DDBJ whole genome shotgun (WGS) entry which is preliminary data.</text>
</comment>
<dbReference type="EC" id="5.3.1.34" evidence="6"/>
<evidence type="ECO:0000256" key="3">
    <source>
        <dbReference type="ARBA" id="ARBA00023235"/>
    </source>
</evidence>
<dbReference type="EMBL" id="DXBY01000044">
    <property type="protein sequence ID" value="HIZ34565.1"/>
    <property type="molecule type" value="Genomic_DNA"/>
</dbReference>
<dbReference type="InterPro" id="IPR003500">
    <property type="entry name" value="RpiB_LacA_LacB"/>
</dbReference>
<accession>A0A9D2J2H8</accession>
<dbReference type="GO" id="GO:0016861">
    <property type="term" value="F:intramolecular oxidoreductase activity, interconverting aldoses and ketoses"/>
    <property type="evidence" value="ECO:0007669"/>
    <property type="project" value="UniProtKB-ARBA"/>
</dbReference>
<comment type="pathway">
    <text evidence="1">Carbohydrate metabolism; erythritol degradation.</text>
</comment>
<dbReference type="GO" id="GO:0016052">
    <property type="term" value="P:carbohydrate catabolic process"/>
    <property type="evidence" value="ECO:0007669"/>
    <property type="project" value="UniProtKB-ARBA"/>
</dbReference>
<organism evidence="7 8">
    <name type="scientific">Candidatus Ruania gallistercoris</name>
    <dbReference type="NCBI Taxonomy" id="2838746"/>
    <lineage>
        <taxon>Bacteria</taxon>
        <taxon>Bacillati</taxon>
        <taxon>Actinomycetota</taxon>
        <taxon>Actinomycetes</taxon>
        <taxon>Micrococcales</taxon>
        <taxon>Ruaniaceae</taxon>
        <taxon>Ruania</taxon>
    </lineage>
</organism>
<dbReference type="AlphaFoldDB" id="A0A9D2J2H8"/>
<comment type="catalytic activity">
    <reaction evidence="4">
        <text>D-erythrulose 4-phosphate = D-erythrose 4-phosphate</text>
        <dbReference type="Rhea" id="RHEA:48784"/>
        <dbReference type="ChEBI" id="CHEBI:16897"/>
        <dbReference type="ChEBI" id="CHEBI:90796"/>
        <dbReference type="EC" id="5.3.1.34"/>
    </reaction>
</comment>
<evidence type="ECO:0000256" key="4">
    <source>
        <dbReference type="ARBA" id="ARBA00051490"/>
    </source>
</evidence>
<evidence type="ECO:0000256" key="5">
    <source>
        <dbReference type="ARBA" id="ARBA00060528"/>
    </source>
</evidence>
<protein>
    <recommendedName>
        <fullName evidence="6">D-erythrulose 4-phosphate isomerase</fullName>
        <ecNumber evidence="6">5.3.1.34</ecNumber>
    </recommendedName>
</protein>
<dbReference type="NCBIfam" id="NF004051">
    <property type="entry name" value="PRK05571.1"/>
    <property type="match status" value="1"/>
</dbReference>
<name>A0A9D2J2H8_9MICO</name>
<sequence>MGWNMLVGSDGAGFGYKEAIKRDLEAHRLVDSVVDVGVDGVEAATHYPSVAIEAGERIAAGQADRAILICGTGLGVAISANKVRGIRAATAHDIYSVRRSVLSNDCQVLCLGERVIGLEHARMLVAEWLPLVFDPSSASAAKVAEILAHEEQGSA</sequence>
<proteinExistence type="inferred from homology"/>
<evidence type="ECO:0000313" key="8">
    <source>
        <dbReference type="Proteomes" id="UP000824037"/>
    </source>
</evidence>
<dbReference type="InterPro" id="IPR051812">
    <property type="entry name" value="SPI_LacAB/RpiB"/>
</dbReference>
<dbReference type="GO" id="GO:0009758">
    <property type="term" value="P:carbohydrate utilization"/>
    <property type="evidence" value="ECO:0007669"/>
    <property type="project" value="UniProtKB-ARBA"/>
</dbReference>
<dbReference type="InterPro" id="IPR011860">
    <property type="entry name" value="Rib-5-P_Isoase_Actino"/>
</dbReference>
<evidence type="ECO:0000256" key="2">
    <source>
        <dbReference type="ARBA" id="ARBA00008754"/>
    </source>
</evidence>
<comment type="pathway">
    <text evidence="5">Carbohydrate metabolism; D-threitol degradation.</text>
</comment>
<reference evidence="7" key="2">
    <citation type="submission" date="2021-04" db="EMBL/GenBank/DDBJ databases">
        <authorList>
            <person name="Gilroy R."/>
        </authorList>
    </citation>
    <scope>NUCLEOTIDE SEQUENCE</scope>
    <source>
        <strain evidence="7">ChiGjej4B4-7305</strain>
    </source>
</reference>
<dbReference type="FunFam" id="3.40.1400.10:FF:000004">
    <property type="entry name" value="Ribose 5-phosphate isomerase"/>
    <property type="match status" value="1"/>
</dbReference>
<dbReference type="Gene3D" id="3.40.1400.10">
    <property type="entry name" value="Sugar-phosphate isomerase, RpiB/LacA/LacB"/>
    <property type="match status" value="1"/>
</dbReference>
<reference evidence="7" key="1">
    <citation type="journal article" date="2021" name="PeerJ">
        <title>Extensive microbial diversity within the chicken gut microbiome revealed by metagenomics and culture.</title>
        <authorList>
            <person name="Gilroy R."/>
            <person name="Ravi A."/>
            <person name="Getino M."/>
            <person name="Pursley I."/>
            <person name="Horton D.L."/>
            <person name="Alikhan N.F."/>
            <person name="Baker D."/>
            <person name="Gharbi K."/>
            <person name="Hall N."/>
            <person name="Watson M."/>
            <person name="Adriaenssens E.M."/>
            <person name="Foster-Nyarko E."/>
            <person name="Jarju S."/>
            <person name="Secka A."/>
            <person name="Antonio M."/>
            <person name="Oren A."/>
            <person name="Chaudhuri R.R."/>
            <person name="La Ragione R."/>
            <person name="Hildebrand F."/>
            <person name="Pallen M.J."/>
        </authorList>
    </citation>
    <scope>NUCLEOTIDE SEQUENCE</scope>
    <source>
        <strain evidence="7">ChiGjej4B4-7305</strain>
    </source>
</reference>
<keyword evidence="3 7" id="KW-0413">Isomerase</keyword>
<dbReference type="NCBIfam" id="TIGR00689">
    <property type="entry name" value="rpiB_lacA_lacB"/>
    <property type="match status" value="1"/>
</dbReference>
<evidence type="ECO:0000256" key="1">
    <source>
        <dbReference type="ARBA" id="ARBA00004939"/>
    </source>
</evidence>
<comment type="similarity">
    <text evidence="2">Belongs to the LacAB/RpiB family.</text>
</comment>
<dbReference type="Pfam" id="PF02502">
    <property type="entry name" value="LacAB_rpiB"/>
    <property type="match status" value="1"/>
</dbReference>
<dbReference type="SUPFAM" id="SSF89623">
    <property type="entry name" value="Ribose/Galactose isomerase RpiB/AlsB"/>
    <property type="match status" value="1"/>
</dbReference>
<dbReference type="InterPro" id="IPR036569">
    <property type="entry name" value="RpiB_LacA_LacB_sf"/>
</dbReference>
<dbReference type="PANTHER" id="PTHR43732">
    <property type="entry name" value="RIBOSE 5-PHOSPHATE ISOMERASE-RELATED"/>
    <property type="match status" value="1"/>
</dbReference>